<evidence type="ECO:0000313" key="2">
    <source>
        <dbReference type="EMBL" id="RPB03303.1"/>
    </source>
</evidence>
<sequence>KVYDWELYKEKLADLYLIQNATLTTIIAQMEESYKFKPSLRAYRNKFSEWGFTKDQLSLHKDQALVTKVKDLWARNMSSANILRCLSLDGWQISAGQLRNLRLHPTLRCLM</sequence>
<dbReference type="EMBL" id="ML120363">
    <property type="protein sequence ID" value="RPB03303.1"/>
    <property type="molecule type" value="Genomic_DNA"/>
</dbReference>
<name>A0A3N4JY56_9PEZI</name>
<evidence type="ECO:0000313" key="3">
    <source>
        <dbReference type="Proteomes" id="UP000276215"/>
    </source>
</evidence>
<dbReference type="AlphaFoldDB" id="A0A3N4JY56"/>
<dbReference type="PANTHER" id="PTHR38788">
    <property type="entry name" value="CLR5 DOMAIN-CONTAINING PROTEIN"/>
    <property type="match status" value="1"/>
</dbReference>
<reference evidence="2 3" key="1">
    <citation type="journal article" date="2018" name="Nat. Ecol. Evol.">
        <title>Pezizomycetes genomes reveal the molecular basis of ectomycorrhizal truffle lifestyle.</title>
        <authorList>
            <person name="Murat C."/>
            <person name="Payen T."/>
            <person name="Noel B."/>
            <person name="Kuo A."/>
            <person name="Morin E."/>
            <person name="Chen J."/>
            <person name="Kohler A."/>
            <person name="Krizsan K."/>
            <person name="Balestrini R."/>
            <person name="Da Silva C."/>
            <person name="Montanini B."/>
            <person name="Hainaut M."/>
            <person name="Levati E."/>
            <person name="Barry K.W."/>
            <person name="Belfiori B."/>
            <person name="Cichocki N."/>
            <person name="Clum A."/>
            <person name="Dockter R.B."/>
            <person name="Fauchery L."/>
            <person name="Guy J."/>
            <person name="Iotti M."/>
            <person name="Le Tacon F."/>
            <person name="Lindquist E.A."/>
            <person name="Lipzen A."/>
            <person name="Malagnac F."/>
            <person name="Mello A."/>
            <person name="Molinier V."/>
            <person name="Miyauchi S."/>
            <person name="Poulain J."/>
            <person name="Riccioni C."/>
            <person name="Rubini A."/>
            <person name="Sitrit Y."/>
            <person name="Splivallo R."/>
            <person name="Traeger S."/>
            <person name="Wang M."/>
            <person name="Zifcakova L."/>
            <person name="Wipf D."/>
            <person name="Zambonelli A."/>
            <person name="Paolocci F."/>
            <person name="Nowrousian M."/>
            <person name="Ottonello S."/>
            <person name="Baldrian P."/>
            <person name="Spatafora J.W."/>
            <person name="Henrissat B."/>
            <person name="Nagy L.G."/>
            <person name="Aury J.M."/>
            <person name="Wincker P."/>
            <person name="Grigoriev I.V."/>
            <person name="Bonfante P."/>
            <person name="Martin F.M."/>
        </authorList>
    </citation>
    <scope>NUCLEOTIDE SEQUENCE [LARGE SCALE GENOMIC DNA]</scope>
    <source>
        <strain evidence="2 3">120613-1</strain>
    </source>
</reference>
<feature type="domain" description="Clr5" evidence="1">
    <location>
        <begin position="2"/>
        <end position="54"/>
    </location>
</feature>
<feature type="non-terminal residue" evidence="2">
    <location>
        <position position="111"/>
    </location>
</feature>
<organism evidence="2 3">
    <name type="scientific">Choiromyces venosus 120613-1</name>
    <dbReference type="NCBI Taxonomy" id="1336337"/>
    <lineage>
        <taxon>Eukaryota</taxon>
        <taxon>Fungi</taxon>
        <taxon>Dikarya</taxon>
        <taxon>Ascomycota</taxon>
        <taxon>Pezizomycotina</taxon>
        <taxon>Pezizomycetes</taxon>
        <taxon>Pezizales</taxon>
        <taxon>Tuberaceae</taxon>
        <taxon>Choiromyces</taxon>
    </lineage>
</organism>
<accession>A0A3N4JY56</accession>
<dbReference type="OrthoDB" id="5308957at2759"/>
<gene>
    <name evidence="2" type="ORF">L873DRAFT_1636385</name>
</gene>
<evidence type="ECO:0000259" key="1">
    <source>
        <dbReference type="Pfam" id="PF14420"/>
    </source>
</evidence>
<dbReference type="STRING" id="1336337.A0A3N4JY56"/>
<dbReference type="Pfam" id="PF14420">
    <property type="entry name" value="Clr5"/>
    <property type="match status" value="1"/>
</dbReference>
<feature type="non-terminal residue" evidence="2">
    <location>
        <position position="1"/>
    </location>
</feature>
<dbReference type="InterPro" id="IPR025676">
    <property type="entry name" value="Clr5_dom"/>
</dbReference>
<dbReference type="PANTHER" id="PTHR38788:SF3">
    <property type="entry name" value="CLR5 DOMAIN-CONTAINING PROTEIN"/>
    <property type="match status" value="1"/>
</dbReference>
<dbReference type="Proteomes" id="UP000276215">
    <property type="component" value="Unassembled WGS sequence"/>
</dbReference>
<keyword evidence="3" id="KW-1185">Reference proteome</keyword>
<proteinExistence type="predicted"/>
<protein>
    <recommendedName>
        <fullName evidence="1">Clr5 domain-containing protein</fullName>
    </recommendedName>
</protein>